<dbReference type="RefSeq" id="WP_204131703.1">
    <property type="nucleotide sequence ID" value="NZ_JAFDVD010000013.1"/>
</dbReference>
<dbReference type="InterPro" id="IPR004378">
    <property type="entry name" value="F420H2_quin_Rdtase"/>
</dbReference>
<dbReference type="Pfam" id="PF04075">
    <property type="entry name" value="F420H2_quin_red"/>
    <property type="match status" value="1"/>
</dbReference>
<accession>A0ABS2CQA9</accession>
<protein>
    <submittedName>
        <fullName evidence="1">Nitroreductase family deazaflavin-dependent oxidoreductase</fullName>
    </submittedName>
</protein>
<dbReference type="SUPFAM" id="SSF50475">
    <property type="entry name" value="FMN-binding split barrel"/>
    <property type="match status" value="1"/>
</dbReference>
<evidence type="ECO:0000313" key="1">
    <source>
        <dbReference type="EMBL" id="MBM6401244.1"/>
    </source>
</evidence>
<dbReference type="Proteomes" id="UP001430172">
    <property type="component" value="Unassembled WGS sequence"/>
</dbReference>
<comment type="caution">
    <text evidence="1">The sequence shown here is derived from an EMBL/GenBank/DDBJ whole genome shotgun (WGS) entry which is preliminary data.</text>
</comment>
<gene>
    <name evidence="1" type="ORF">JQN70_12670</name>
</gene>
<evidence type="ECO:0000313" key="2">
    <source>
        <dbReference type="Proteomes" id="UP001430172"/>
    </source>
</evidence>
<sequence>MTQPTTPDPAARYVRPTDRMDAWFNAAVRWLTEHGVSLLGSRVLTVRGRRSGLPRSTPVNLLTRGDERFLVAPRGNTEWVRNVRAAGEAELRVGRRVERVRLVEVPVAERPAVIRVYLERWGWEVGRFVEGLTKDSTDAELAAAAPGFPVFRVAAAA</sequence>
<keyword evidence="2" id="KW-1185">Reference proteome</keyword>
<dbReference type="EMBL" id="JAFDVD010000013">
    <property type="protein sequence ID" value="MBM6401244.1"/>
    <property type="molecule type" value="Genomic_DNA"/>
</dbReference>
<dbReference type="Gene3D" id="2.30.110.10">
    <property type="entry name" value="Electron Transport, Fmn-binding Protein, Chain A"/>
    <property type="match status" value="1"/>
</dbReference>
<dbReference type="NCBIfam" id="TIGR00026">
    <property type="entry name" value="hi_GC_TIGR00026"/>
    <property type="match status" value="1"/>
</dbReference>
<reference evidence="1" key="1">
    <citation type="submission" date="2021-02" db="EMBL/GenBank/DDBJ databases">
        <title>Phycicoccus sp. MQZ13P-5T, whole genome shotgun sequence.</title>
        <authorList>
            <person name="Tuo L."/>
        </authorList>
    </citation>
    <scope>NUCLEOTIDE SEQUENCE</scope>
    <source>
        <strain evidence="1">MQZ13P-5</strain>
    </source>
</reference>
<name>A0ABS2CQA9_9MICO</name>
<proteinExistence type="predicted"/>
<dbReference type="InterPro" id="IPR012349">
    <property type="entry name" value="Split_barrel_FMN-bd"/>
</dbReference>
<organism evidence="1 2">
    <name type="scientific">Phycicoccus sonneratiae</name>
    <dbReference type="NCBI Taxonomy" id="2807628"/>
    <lineage>
        <taxon>Bacteria</taxon>
        <taxon>Bacillati</taxon>
        <taxon>Actinomycetota</taxon>
        <taxon>Actinomycetes</taxon>
        <taxon>Micrococcales</taxon>
        <taxon>Intrasporangiaceae</taxon>
        <taxon>Phycicoccus</taxon>
    </lineage>
</organism>